<feature type="region of interest" description="Disordered" evidence="1">
    <location>
        <begin position="251"/>
        <end position="308"/>
    </location>
</feature>
<dbReference type="PANTHER" id="PTHR40050:SF1">
    <property type="entry name" value="INNER SPORE COAT PROTEIN H"/>
    <property type="match status" value="1"/>
</dbReference>
<dbReference type="InterPro" id="IPR014867">
    <property type="entry name" value="Spore_coat_CotH_CotH2/3/7"/>
</dbReference>
<accession>A0AAN0ME90</accession>
<gene>
    <name evidence="2" type="ORF">brsh051_01490</name>
</gene>
<reference evidence="2" key="1">
    <citation type="journal article" date="2024" name="Int. J. Syst. Evol. Microbiol.">
        <title>Brooklawnia propionicigenes sp. nov., a facultatively anaerobic, propionate-producing bacterium isolated from a methanogenic reactor treating waste from cattle farms.</title>
        <authorList>
            <person name="Akita Y."/>
            <person name="Ueki A."/>
            <person name="Tonouchi A."/>
            <person name="Sugawara Y."/>
            <person name="Honma S."/>
            <person name="Kaku N."/>
            <person name="Ueki K."/>
        </authorList>
    </citation>
    <scope>NUCLEOTIDE SEQUENCE</scope>
    <source>
        <strain evidence="2">SH051</strain>
    </source>
</reference>
<dbReference type="Proteomes" id="UP001431656">
    <property type="component" value="Chromosome"/>
</dbReference>
<dbReference type="EMBL" id="AP028056">
    <property type="protein sequence ID" value="BEH00868.1"/>
    <property type="molecule type" value="Genomic_DNA"/>
</dbReference>
<feature type="compositionally biased region" description="Gly residues" evidence="1">
    <location>
        <begin position="282"/>
        <end position="291"/>
    </location>
</feature>
<feature type="compositionally biased region" description="Low complexity" evidence="1">
    <location>
        <begin position="259"/>
        <end position="281"/>
    </location>
</feature>
<evidence type="ECO:0000256" key="1">
    <source>
        <dbReference type="SAM" id="MobiDB-lite"/>
    </source>
</evidence>
<dbReference type="AlphaFoldDB" id="A0AAN0ME90"/>
<evidence type="ECO:0008006" key="4">
    <source>
        <dbReference type="Google" id="ProtNLM"/>
    </source>
</evidence>
<name>A0AAN0ME90_9ACTN</name>
<keyword evidence="3" id="KW-1185">Reference proteome</keyword>
<dbReference type="Pfam" id="PF08757">
    <property type="entry name" value="CotH"/>
    <property type="match status" value="1"/>
</dbReference>
<evidence type="ECO:0000313" key="2">
    <source>
        <dbReference type="EMBL" id="BEH00868.1"/>
    </source>
</evidence>
<proteinExistence type="predicted"/>
<protein>
    <recommendedName>
        <fullName evidence="4">Spore coat protein CotH</fullName>
    </recommendedName>
</protein>
<dbReference type="KEGG" id="broo:brsh051_01490"/>
<sequence>MLQTYMDSGDKDWVSATVTMDGTVFENVGIKLKGNSSLRGVTTESAPQDLPWRIKLDKYVSGANLDGYTDFTVRANSTETSLNEAVALDLLGTAGLASEQAVESSFSVNGSDAQLRLVVQNLDESWVADNFPDAGSDSVLYKAEADGSWSWLGSDADYSDSFDIEAGPDDYAPLVQLLDLVNNGTEEEIAAQLPNLLDIDSFATYLAFEELVNNSDDIDGPGNNSYLFWDSTTQKFTVVAWDHNLAFGGSPGGMGGTSSGMPSGMPSGMRPSDMPSDWQSGGMPGGQGNGMPAGQMPSGMPSDMQSSGGAWGGGMPGGMGGNNPLVTAFEANEEWTALKTQAASDLQSALIDSGALTSSLDRWVEVVKSSGLIDEATITSEADQIRSYA</sequence>
<evidence type="ECO:0000313" key="3">
    <source>
        <dbReference type="Proteomes" id="UP001431656"/>
    </source>
</evidence>
<organism evidence="2 3">
    <name type="scientific">Brooklawnia propionicigenes</name>
    <dbReference type="NCBI Taxonomy" id="3041175"/>
    <lineage>
        <taxon>Bacteria</taxon>
        <taxon>Bacillati</taxon>
        <taxon>Actinomycetota</taxon>
        <taxon>Actinomycetes</taxon>
        <taxon>Propionibacteriales</taxon>
        <taxon>Propionibacteriaceae</taxon>
        <taxon>Brooklawnia</taxon>
    </lineage>
</organism>
<dbReference type="PANTHER" id="PTHR40050">
    <property type="entry name" value="INNER SPORE COAT PROTEIN H"/>
    <property type="match status" value="1"/>
</dbReference>